<dbReference type="GO" id="GO:0005886">
    <property type="term" value="C:plasma membrane"/>
    <property type="evidence" value="ECO:0007669"/>
    <property type="project" value="UniProtKB-SubCell"/>
</dbReference>
<organism evidence="10 11">
    <name type="scientific">Gordonia oryzae</name>
    <dbReference type="NCBI Taxonomy" id="2487349"/>
    <lineage>
        <taxon>Bacteria</taxon>
        <taxon>Bacillati</taxon>
        <taxon>Actinomycetota</taxon>
        <taxon>Actinomycetes</taxon>
        <taxon>Mycobacteriales</taxon>
        <taxon>Gordoniaceae</taxon>
        <taxon>Gordonia</taxon>
    </lineage>
</organism>
<feature type="transmembrane region" description="Helical" evidence="8">
    <location>
        <begin position="337"/>
        <end position="356"/>
    </location>
</feature>
<dbReference type="EMBL" id="RKMH01000015">
    <property type="protein sequence ID" value="RPA57614.1"/>
    <property type="molecule type" value="Genomic_DNA"/>
</dbReference>
<evidence type="ECO:0000256" key="6">
    <source>
        <dbReference type="ARBA" id="ARBA00022989"/>
    </source>
</evidence>
<keyword evidence="5 8" id="KW-0812">Transmembrane</keyword>
<dbReference type="PRINTS" id="PR01036">
    <property type="entry name" value="TCRTETB"/>
</dbReference>
<dbReference type="InterPro" id="IPR036259">
    <property type="entry name" value="MFS_trans_sf"/>
</dbReference>
<dbReference type="InterPro" id="IPR005829">
    <property type="entry name" value="Sugar_transporter_CS"/>
</dbReference>
<evidence type="ECO:0000259" key="9">
    <source>
        <dbReference type="PROSITE" id="PS50850"/>
    </source>
</evidence>
<accession>A0A3N4GXA7</accession>
<feature type="transmembrane region" description="Helical" evidence="8">
    <location>
        <begin position="303"/>
        <end position="325"/>
    </location>
</feature>
<feature type="transmembrane region" description="Helical" evidence="8">
    <location>
        <begin position="230"/>
        <end position="253"/>
    </location>
</feature>
<feature type="transmembrane region" description="Helical" evidence="8">
    <location>
        <begin position="441"/>
        <end position="463"/>
    </location>
</feature>
<feature type="transmembrane region" description="Helical" evidence="8">
    <location>
        <begin position="116"/>
        <end position="135"/>
    </location>
</feature>
<dbReference type="Pfam" id="PF07690">
    <property type="entry name" value="MFS_1"/>
    <property type="match status" value="1"/>
</dbReference>
<name>A0A3N4GXA7_9ACTN</name>
<dbReference type="PROSITE" id="PS00216">
    <property type="entry name" value="SUGAR_TRANSPORT_1"/>
    <property type="match status" value="1"/>
</dbReference>
<gene>
    <name evidence="10" type="ORF">EF294_17615</name>
</gene>
<dbReference type="OrthoDB" id="9781469at2"/>
<feature type="transmembrane region" description="Helical" evidence="8">
    <location>
        <begin position="87"/>
        <end position="110"/>
    </location>
</feature>
<keyword evidence="11" id="KW-1185">Reference proteome</keyword>
<feature type="domain" description="Major facilitator superfamily (MFS) profile" evidence="9">
    <location>
        <begin position="18"/>
        <end position="467"/>
    </location>
</feature>
<feature type="transmembrane region" description="Helical" evidence="8">
    <location>
        <begin position="16"/>
        <end position="36"/>
    </location>
</feature>
<evidence type="ECO:0000256" key="3">
    <source>
        <dbReference type="ARBA" id="ARBA00022448"/>
    </source>
</evidence>
<dbReference type="InterPro" id="IPR020846">
    <property type="entry name" value="MFS_dom"/>
</dbReference>
<feature type="transmembrane region" description="Helical" evidence="8">
    <location>
        <begin position="274"/>
        <end position="297"/>
    </location>
</feature>
<dbReference type="GO" id="GO:0022857">
    <property type="term" value="F:transmembrane transporter activity"/>
    <property type="evidence" value="ECO:0007669"/>
    <property type="project" value="InterPro"/>
</dbReference>
<comment type="caution">
    <text evidence="10">The sequence shown here is derived from an EMBL/GenBank/DDBJ whole genome shotgun (WGS) entry which is preliminary data.</text>
</comment>
<dbReference type="CDD" id="cd17321">
    <property type="entry name" value="MFS_MMR_MDR_like"/>
    <property type="match status" value="1"/>
</dbReference>
<dbReference type="PROSITE" id="PS50850">
    <property type="entry name" value="MFS"/>
    <property type="match status" value="1"/>
</dbReference>
<dbReference type="PANTHER" id="PTHR42718:SF9">
    <property type="entry name" value="MAJOR FACILITATOR SUPERFAMILY MULTIDRUG TRANSPORTER MFSC"/>
    <property type="match status" value="1"/>
</dbReference>
<keyword evidence="3" id="KW-0813">Transport</keyword>
<dbReference type="SUPFAM" id="SSF103473">
    <property type="entry name" value="MFS general substrate transporter"/>
    <property type="match status" value="1"/>
</dbReference>
<dbReference type="NCBIfam" id="TIGR00711">
    <property type="entry name" value="efflux_EmrB"/>
    <property type="match status" value="1"/>
</dbReference>
<evidence type="ECO:0000313" key="11">
    <source>
        <dbReference type="Proteomes" id="UP000267536"/>
    </source>
</evidence>
<keyword evidence="4" id="KW-1003">Cell membrane</keyword>
<feature type="transmembrane region" description="Helical" evidence="8">
    <location>
        <begin position="56"/>
        <end position="75"/>
    </location>
</feature>
<feature type="transmembrane region" description="Helical" evidence="8">
    <location>
        <begin position="175"/>
        <end position="194"/>
    </location>
</feature>
<evidence type="ECO:0000256" key="4">
    <source>
        <dbReference type="ARBA" id="ARBA00022475"/>
    </source>
</evidence>
<proteinExistence type="inferred from homology"/>
<feature type="transmembrane region" description="Helical" evidence="8">
    <location>
        <begin position="206"/>
        <end position="224"/>
    </location>
</feature>
<protein>
    <submittedName>
        <fullName evidence="10">DHA2 family efflux MFS transporter permease subunit</fullName>
    </submittedName>
</protein>
<feature type="transmembrane region" description="Helical" evidence="8">
    <location>
        <begin position="147"/>
        <end position="169"/>
    </location>
</feature>
<evidence type="ECO:0000256" key="5">
    <source>
        <dbReference type="ARBA" id="ARBA00022692"/>
    </source>
</evidence>
<dbReference type="Gene3D" id="1.20.1720.10">
    <property type="entry name" value="Multidrug resistance protein D"/>
    <property type="match status" value="1"/>
</dbReference>
<keyword evidence="6 8" id="KW-1133">Transmembrane helix</keyword>
<dbReference type="InterPro" id="IPR011701">
    <property type="entry name" value="MFS"/>
</dbReference>
<feature type="transmembrane region" description="Helical" evidence="8">
    <location>
        <begin position="362"/>
        <end position="388"/>
    </location>
</feature>
<dbReference type="AlphaFoldDB" id="A0A3N4GXA7"/>
<feature type="transmembrane region" description="Helical" evidence="8">
    <location>
        <begin position="409"/>
        <end position="429"/>
    </location>
</feature>
<comment type="similarity">
    <text evidence="2">Belongs to the major facilitator superfamily. EmrB family.</text>
</comment>
<dbReference type="PANTHER" id="PTHR42718">
    <property type="entry name" value="MAJOR FACILITATOR SUPERFAMILY MULTIDRUG TRANSPORTER MFSC"/>
    <property type="match status" value="1"/>
</dbReference>
<evidence type="ECO:0000313" key="10">
    <source>
        <dbReference type="EMBL" id="RPA57614.1"/>
    </source>
</evidence>
<sequence length="482" mass="50254">MSTSISPAELTPRHKIIILATCCMSLLIVSMDATIVNVALPSIRTELHASVSSLQWVIDIYTLVLAALLMLSGATADRYGRKRMFQIGLTIFAIGSLACSLAPSVAVLVAARALQAIGGSMLNPVAMSIITQVFVEPKERARAIGMWGAVVGISMALGPMIGGALIDLIDWRAVFWVNLPICAAAIALTAIFVPESRSPVMRTLDPIGQVLAVITLAAVVYGLIEGPVQGWGSPATIAVFVVAALAFVGFLIAERQHVDPFIDLRFFRSVPFSSATLIAVCAFASWGAFLFLMSLYLQDVRGLSAIQTGAMLLPPAVAVLILSPLSGRAVGRFGTRPSLVLAGIAMLISSALMTTIERDTSLVTIGIIFAVFGIGFGAINAPITNSAVSGMPRHRAGAASAVASTSRQVGVSIGVALAGSITGVAASGIGPEFTADMHPMWILVVVFSAIILVLGLVSTTHWGQHTAADVSARLIEPETADV</sequence>
<comment type="subcellular location">
    <subcellularLocation>
        <location evidence="1">Cell membrane</location>
        <topology evidence="1">Multi-pass membrane protein</topology>
    </subcellularLocation>
</comment>
<reference evidence="10 11" key="1">
    <citation type="submission" date="2018-11" db="EMBL/GenBank/DDBJ databases">
        <title>Draft genome sequence of Gordonia sp. RS15-1S isolated from rice stems.</title>
        <authorList>
            <person name="Muangham S."/>
        </authorList>
    </citation>
    <scope>NUCLEOTIDE SEQUENCE [LARGE SCALE GENOMIC DNA]</scope>
    <source>
        <strain evidence="10 11">RS15-1S</strain>
    </source>
</reference>
<dbReference type="InterPro" id="IPR004638">
    <property type="entry name" value="EmrB-like"/>
</dbReference>
<dbReference type="Proteomes" id="UP000267536">
    <property type="component" value="Unassembled WGS sequence"/>
</dbReference>
<dbReference type="RefSeq" id="WP_123932239.1">
    <property type="nucleotide sequence ID" value="NZ_JBPSDP010000016.1"/>
</dbReference>
<keyword evidence="7 8" id="KW-0472">Membrane</keyword>
<evidence type="ECO:0000256" key="8">
    <source>
        <dbReference type="SAM" id="Phobius"/>
    </source>
</evidence>
<evidence type="ECO:0000256" key="2">
    <source>
        <dbReference type="ARBA" id="ARBA00008537"/>
    </source>
</evidence>
<evidence type="ECO:0000256" key="7">
    <source>
        <dbReference type="ARBA" id="ARBA00023136"/>
    </source>
</evidence>
<dbReference type="Gene3D" id="1.20.1250.20">
    <property type="entry name" value="MFS general substrate transporter like domains"/>
    <property type="match status" value="1"/>
</dbReference>
<evidence type="ECO:0000256" key="1">
    <source>
        <dbReference type="ARBA" id="ARBA00004651"/>
    </source>
</evidence>